<dbReference type="InterPro" id="IPR036388">
    <property type="entry name" value="WH-like_DNA-bd_sf"/>
</dbReference>
<dbReference type="Pfam" id="PF12840">
    <property type="entry name" value="HTH_20"/>
    <property type="match status" value="1"/>
</dbReference>
<evidence type="ECO:0000313" key="5">
    <source>
        <dbReference type="EMBL" id="NWK55714.1"/>
    </source>
</evidence>
<evidence type="ECO:0000256" key="1">
    <source>
        <dbReference type="ARBA" id="ARBA00023015"/>
    </source>
</evidence>
<dbReference type="InterPro" id="IPR001845">
    <property type="entry name" value="HTH_ArsR_DNA-bd_dom"/>
</dbReference>
<dbReference type="EMBL" id="JACBAZ010000003">
    <property type="protein sequence ID" value="NWK55714.1"/>
    <property type="molecule type" value="Genomic_DNA"/>
</dbReference>
<keyword evidence="3" id="KW-0804">Transcription</keyword>
<name>A0A851GNK2_9BACT</name>
<accession>A0A851GNK2</accession>
<protein>
    <submittedName>
        <fullName evidence="5">Helix-turn-helix transcriptional regulator</fullName>
    </submittedName>
</protein>
<sequence>MKTTQAVEALSALAQPSRLEVFRLLAKLGEQGLCAGDISQQLNIPKPTLSFHLKELHQAKLIDSERQGRTITYRLNVPTMQHLLAFLSDDCCNGQPERCRPRQ</sequence>
<evidence type="ECO:0000256" key="3">
    <source>
        <dbReference type="ARBA" id="ARBA00023163"/>
    </source>
</evidence>
<evidence type="ECO:0000259" key="4">
    <source>
        <dbReference type="PROSITE" id="PS50987"/>
    </source>
</evidence>
<dbReference type="PROSITE" id="PS50987">
    <property type="entry name" value="HTH_ARSR_2"/>
    <property type="match status" value="1"/>
</dbReference>
<keyword evidence="6" id="KW-1185">Reference proteome</keyword>
<proteinExistence type="predicted"/>
<dbReference type="RefSeq" id="WP_178932259.1">
    <property type="nucleotide sequence ID" value="NZ_JACBAZ010000003.1"/>
</dbReference>
<dbReference type="NCBIfam" id="NF033788">
    <property type="entry name" value="HTH_metalloreg"/>
    <property type="match status" value="1"/>
</dbReference>
<dbReference type="InterPro" id="IPR051011">
    <property type="entry name" value="Metal_resp_trans_reg"/>
</dbReference>
<dbReference type="PRINTS" id="PR00778">
    <property type="entry name" value="HTHARSR"/>
</dbReference>
<keyword evidence="1" id="KW-0805">Transcription regulation</keyword>
<dbReference type="PANTHER" id="PTHR43132">
    <property type="entry name" value="ARSENICAL RESISTANCE OPERON REPRESSOR ARSR-RELATED"/>
    <property type="match status" value="1"/>
</dbReference>
<feature type="domain" description="HTH arsR-type" evidence="4">
    <location>
        <begin position="1"/>
        <end position="95"/>
    </location>
</feature>
<dbReference type="Gene3D" id="1.10.10.10">
    <property type="entry name" value="Winged helix-like DNA-binding domain superfamily/Winged helix DNA-binding domain"/>
    <property type="match status" value="1"/>
</dbReference>
<dbReference type="AlphaFoldDB" id="A0A851GNK2"/>
<dbReference type="InterPro" id="IPR011991">
    <property type="entry name" value="ArsR-like_HTH"/>
</dbReference>
<dbReference type="SUPFAM" id="SSF46785">
    <property type="entry name" value="Winged helix' DNA-binding domain"/>
    <property type="match status" value="1"/>
</dbReference>
<gene>
    <name evidence="5" type="ORF">HW115_08840</name>
</gene>
<dbReference type="GO" id="GO:0003677">
    <property type="term" value="F:DNA binding"/>
    <property type="evidence" value="ECO:0007669"/>
    <property type="project" value="UniProtKB-KW"/>
</dbReference>
<dbReference type="CDD" id="cd00090">
    <property type="entry name" value="HTH_ARSR"/>
    <property type="match status" value="1"/>
</dbReference>
<comment type="caution">
    <text evidence="5">The sequence shown here is derived from an EMBL/GenBank/DDBJ whole genome shotgun (WGS) entry which is preliminary data.</text>
</comment>
<organism evidence="5 6">
    <name type="scientific">Oceaniferula marina</name>
    <dbReference type="NCBI Taxonomy" id="2748318"/>
    <lineage>
        <taxon>Bacteria</taxon>
        <taxon>Pseudomonadati</taxon>
        <taxon>Verrucomicrobiota</taxon>
        <taxon>Verrucomicrobiia</taxon>
        <taxon>Verrucomicrobiales</taxon>
        <taxon>Verrucomicrobiaceae</taxon>
        <taxon>Oceaniferula</taxon>
    </lineage>
</organism>
<evidence type="ECO:0000313" key="6">
    <source>
        <dbReference type="Proteomes" id="UP000557872"/>
    </source>
</evidence>
<reference evidence="5 6" key="1">
    <citation type="submission" date="2020-07" db="EMBL/GenBank/DDBJ databases">
        <title>Roseicoccus Jingziensis gen. nov., sp. nov., isolated from coastal seawater.</title>
        <authorList>
            <person name="Feng X."/>
        </authorList>
    </citation>
    <scope>NUCLEOTIDE SEQUENCE [LARGE SCALE GENOMIC DNA]</scope>
    <source>
        <strain evidence="5 6">N1E253</strain>
    </source>
</reference>
<dbReference type="GO" id="GO:0003700">
    <property type="term" value="F:DNA-binding transcription factor activity"/>
    <property type="evidence" value="ECO:0007669"/>
    <property type="project" value="InterPro"/>
</dbReference>
<dbReference type="InterPro" id="IPR036390">
    <property type="entry name" value="WH_DNA-bd_sf"/>
</dbReference>
<dbReference type="Proteomes" id="UP000557872">
    <property type="component" value="Unassembled WGS sequence"/>
</dbReference>
<evidence type="ECO:0000256" key="2">
    <source>
        <dbReference type="ARBA" id="ARBA00023125"/>
    </source>
</evidence>
<dbReference type="SMART" id="SM00418">
    <property type="entry name" value="HTH_ARSR"/>
    <property type="match status" value="1"/>
</dbReference>
<dbReference type="PANTHER" id="PTHR43132:SF2">
    <property type="entry name" value="ARSENICAL RESISTANCE OPERON REPRESSOR ARSR-RELATED"/>
    <property type="match status" value="1"/>
</dbReference>
<keyword evidence="2" id="KW-0238">DNA-binding</keyword>